<dbReference type="GO" id="GO:0019843">
    <property type="term" value="F:rRNA binding"/>
    <property type="evidence" value="ECO:0007669"/>
    <property type="project" value="UniProtKB-UniRule"/>
</dbReference>
<evidence type="ECO:0000256" key="4">
    <source>
        <dbReference type="ARBA" id="ARBA00035244"/>
    </source>
</evidence>
<dbReference type="InterPro" id="IPR023574">
    <property type="entry name" value="Ribosomal_uL4_dom_sf"/>
</dbReference>
<dbReference type="NCBIfam" id="TIGR03953">
    <property type="entry name" value="rplD_bact"/>
    <property type="match status" value="1"/>
</dbReference>
<keyword evidence="5" id="KW-0699">rRNA-binding</keyword>
<comment type="caution">
    <text evidence="7">The sequence shown here is derived from an EMBL/GenBank/DDBJ whole genome shotgun (WGS) entry which is preliminary data.</text>
</comment>
<dbReference type="InterPro" id="IPR013005">
    <property type="entry name" value="Ribosomal_uL4-like"/>
</dbReference>
<dbReference type="GO" id="GO:1990904">
    <property type="term" value="C:ribonucleoprotein complex"/>
    <property type="evidence" value="ECO:0007669"/>
    <property type="project" value="UniProtKB-KW"/>
</dbReference>
<evidence type="ECO:0000256" key="3">
    <source>
        <dbReference type="ARBA" id="ARBA00023274"/>
    </source>
</evidence>
<feature type="region of interest" description="Disordered" evidence="6">
    <location>
        <begin position="69"/>
        <end position="92"/>
    </location>
</feature>
<proteinExistence type="inferred from homology"/>
<keyword evidence="5" id="KW-0694">RNA-binding</keyword>
<name>A0A1G1WEI4_9BACT</name>
<evidence type="ECO:0000256" key="1">
    <source>
        <dbReference type="ARBA" id="ARBA00010528"/>
    </source>
</evidence>
<evidence type="ECO:0000256" key="6">
    <source>
        <dbReference type="SAM" id="MobiDB-lite"/>
    </source>
</evidence>
<accession>A0A1G1WEI4</accession>
<protein>
    <recommendedName>
        <fullName evidence="4 5">Large ribosomal subunit protein uL4</fullName>
    </recommendedName>
</protein>
<dbReference type="AlphaFoldDB" id="A0A1G1WEI4"/>
<comment type="subunit">
    <text evidence="5">Part of the 50S ribosomal subunit.</text>
</comment>
<dbReference type="Gene3D" id="3.40.1370.10">
    <property type="match status" value="1"/>
</dbReference>
<evidence type="ECO:0000256" key="2">
    <source>
        <dbReference type="ARBA" id="ARBA00022980"/>
    </source>
</evidence>
<reference evidence="7 8" key="1">
    <citation type="journal article" date="2016" name="Nat. Commun.">
        <title>Thousands of microbial genomes shed light on interconnected biogeochemical processes in an aquifer system.</title>
        <authorList>
            <person name="Anantharaman K."/>
            <person name="Brown C.T."/>
            <person name="Hug L.A."/>
            <person name="Sharon I."/>
            <person name="Castelle C.J."/>
            <person name="Probst A.J."/>
            <person name="Thomas B.C."/>
            <person name="Singh A."/>
            <person name="Wilkins M.J."/>
            <person name="Karaoz U."/>
            <person name="Brodie E.L."/>
            <person name="Williams K.H."/>
            <person name="Hubbard S.S."/>
            <person name="Banfield J.F."/>
        </authorList>
    </citation>
    <scope>NUCLEOTIDE SEQUENCE [LARGE SCALE GENOMIC DNA]</scope>
</reference>
<keyword evidence="2 5" id="KW-0689">Ribosomal protein</keyword>
<dbReference type="STRING" id="1802595.A2134_03125"/>
<gene>
    <name evidence="5" type="primary">rplD</name>
    <name evidence="7" type="ORF">A2134_03125</name>
</gene>
<evidence type="ECO:0000313" key="7">
    <source>
        <dbReference type="EMBL" id="OGY26103.1"/>
    </source>
</evidence>
<dbReference type="Pfam" id="PF00573">
    <property type="entry name" value="Ribosomal_L4"/>
    <property type="match status" value="1"/>
</dbReference>
<dbReference type="GO" id="GO:0005840">
    <property type="term" value="C:ribosome"/>
    <property type="evidence" value="ECO:0007669"/>
    <property type="project" value="UniProtKB-KW"/>
</dbReference>
<dbReference type="PANTHER" id="PTHR10746">
    <property type="entry name" value="50S RIBOSOMAL PROTEIN L4"/>
    <property type="match status" value="1"/>
</dbReference>
<organism evidence="7 8">
    <name type="scientific">Candidatus Woykebacteria bacterium RBG_16_39_9b</name>
    <dbReference type="NCBI Taxonomy" id="1802595"/>
    <lineage>
        <taxon>Bacteria</taxon>
        <taxon>Candidatus Woykeibacteriota</taxon>
    </lineage>
</organism>
<evidence type="ECO:0000313" key="8">
    <source>
        <dbReference type="Proteomes" id="UP000178162"/>
    </source>
</evidence>
<dbReference type="HAMAP" id="MF_01328_B">
    <property type="entry name" value="Ribosomal_uL4_B"/>
    <property type="match status" value="1"/>
</dbReference>
<dbReference type="InterPro" id="IPR002136">
    <property type="entry name" value="Ribosomal_uL4"/>
</dbReference>
<dbReference type="GO" id="GO:0006412">
    <property type="term" value="P:translation"/>
    <property type="evidence" value="ECO:0007669"/>
    <property type="project" value="UniProtKB-UniRule"/>
</dbReference>
<sequence>MKQKVSDKAKKNVVKKEKVILPVYSAKAEEISKIFLPKEIFDLKPNSNLMQLAIRVYLFNQRKGLASTKTRSEVAGGGAKPWRQKGTGRARAGTIRAPHWRGGGTVFGPKQRDWTLKITKKMKKVALFSALSQRFKEGNLTIIEGINAKEPNTKKALGLLTKLGISGKILLVLPIQSQIIDKSFRNIKDISVKSVVNLNIYDVLSNNKIIFTEEAIEGLTKHFLLKGEDK</sequence>
<dbReference type="EMBL" id="MHCR01000002">
    <property type="protein sequence ID" value="OGY26103.1"/>
    <property type="molecule type" value="Genomic_DNA"/>
</dbReference>
<dbReference type="PANTHER" id="PTHR10746:SF6">
    <property type="entry name" value="LARGE RIBOSOMAL SUBUNIT PROTEIN UL4M"/>
    <property type="match status" value="1"/>
</dbReference>
<comment type="function">
    <text evidence="5">One of the primary rRNA binding proteins, this protein initially binds near the 5'-end of the 23S rRNA. It is important during the early stages of 50S assembly. It makes multiple contacts with different domains of the 23S rRNA in the assembled 50S subunit and ribosome.</text>
</comment>
<comment type="function">
    <text evidence="5">Forms part of the polypeptide exit tunnel.</text>
</comment>
<dbReference type="SUPFAM" id="SSF52166">
    <property type="entry name" value="Ribosomal protein L4"/>
    <property type="match status" value="1"/>
</dbReference>
<comment type="similarity">
    <text evidence="1 5">Belongs to the universal ribosomal protein uL4 family.</text>
</comment>
<keyword evidence="3 5" id="KW-0687">Ribonucleoprotein</keyword>
<evidence type="ECO:0000256" key="5">
    <source>
        <dbReference type="HAMAP-Rule" id="MF_01328"/>
    </source>
</evidence>
<dbReference type="Proteomes" id="UP000178162">
    <property type="component" value="Unassembled WGS sequence"/>
</dbReference>
<dbReference type="GO" id="GO:0003735">
    <property type="term" value="F:structural constituent of ribosome"/>
    <property type="evidence" value="ECO:0007669"/>
    <property type="project" value="InterPro"/>
</dbReference>